<keyword evidence="3" id="KW-1185">Reference proteome</keyword>
<organism evidence="2 3">
    <name type="scientific">Planctopirus ephydatiae</name>
    <dbReference type="NCBI Taxonomy" id="2528019"/>
    <lineage>
        <taxon>Bacteria</taxon>
        <taxon>Pseudomonadati</taxon>
        <taxon>Planctomycetota</taxon>
        <taxon>Planctomycetia</taxon>
        <taxon>Planctomycetales</taxon>
        <taxon>Planctomycetaceae</taxon>
        <taxon>Planctopirus</taxon>
    </lineage>
</organism>
<dbReference type="KEGG" id="peh:Spb1_07790"/>
<dbReference type="RefSeq" id="WP_145296024.1">
    <property type="nucleotide sequence ID" value="NZ_CP036299.1"/>
</dbReference>
<feature type="region of interest" description="Disordered" evidence="1">
    <location>
        <begin position="223"/>
        <end position="242"/>
    </location>
</feature>
<proteinExistence type="predicted"/>
<feature type="compositionally biased region" description="Polar residues" evidence="1">
    <location>
        <begin position="264"/>
        <end position="281"/>
    </location>
</feature>
<protein>
    <submittedName>
        <fullName evidence="2">Uncharacterized protein</fullName>
    </submittedName>
</protein>
<dbReference type="EMBL" id="CP036299">
    <property type="protein sequence ID" value="QDV28913.1"/>
    <property type="molecule type" value="Genomic_DNA"/>
</dbReference>
<gene>
    <name evidence="2" type="ORF">Spb1_07790</name>
</gene>
<accession>A0A518GJX5</accession>
<evidence type="ECO:0000256" key="1">
    <source>
        <dbReference type="SAM" id="MobiDB-lite"/>
    </source>
</evidence>
<sequence length="468" mass="49494">MGVSQPWMAITSAMAQHWVDLCTGRWAARLLAASLWGAITFQQLPGLCAQEQIPSHEPPVSALSIENNISAPRRLMGHESLVPQPATIITASGAAPTTPAKTRHYIFQVQVIEVDEQGVQTVVATPRIQTTGTPSGFVTEKPDGQRFEFTVAVSNSFNRPAEVSTLPAAIPPAVAAAPAGTAQAPRSLGGMAEQYAAMPQIGGAPTLDANTSLETERNQAKNLAFPDLSDLPPSPATAANSRPRAFIPNDQAAPLASTPLASTPLASNAMGSSASSVNSGNRAPAGQTEPVITSETVLDRLSKKISVSLTNETRRSALRKVAEEAGVNIVIDPAALVSSRPKLDDTVTLNIANQPADEVIEQLVAAAELAYAVKHEIVLIGHAEQLRPKPEDYFVKTYPAGELAPLVNGQPDFDALVSEIQASVQPKSWKGPNSGSIRVFQSTGALVVRQTEAGHYALEKYLKKRAIR</sequence>
<dbReference type="OrthoDB" id="208996at2"/>
<name>A0A518GJX5_9PLAN</name>
<evidence type="ECO:0000313" key="3">
    <source>
        <dbReference type="Proteomes" id="UP000315349"/>
    </source>
</evidence>
<dbReference type="Proteomes" id="UP000315349">
    <property type="component" value="Chromosome"/>
</dbReference>
<reference evidence="2 3" key="1">
    <citation type="submission" date="2019-02" db="EMBL/GenBank/DDBJ databases">
        <title>Deep-cultivation of Planctomycetes and their phenomic and genomic characterization uncovers novel biology.</title>
        <authorList>
            <person name="Wiegand S."/>
            <person name="Jogler M."/>
            <person name="Boedeker C."/>
            <person name="Pinto D."/>
            <person name="Vollmers J."/>
            <person name="Rivas-Marin E."/>
            <person name="Kohn T."/>
            <person name="Peeters S.H."/>
            <person name="Heuer A."/>
            <person name="Rast P."/>
            <person name="Oberbeckmann S."/>
            <person name="Bunk B."/>
            <person name="Jeske O."/>
            <person name="Meyerdierks A."/>
            <person name="Storesund J.E."/>
            <person name="Kallscheuer N."/>
            <person name="Luecker S."/>
            <person name="Lage O.M."/>
            <person name="Pohl T."/>
            <person name="Merkel B.J."/>
            <person name="Hornburger P."/>
            <person name="Mueller R.-W."/>
            <person name="Bruemmer F."/>
            <person name="Labrenz M."/>
            <person name="Spormann A.M."/>
            <person name="Op den Camp H."/>
            <person name="Overmann J."/>
            <person name="Amann R."/>
            <person name="Jetten M.S.M."/>
            <person name="Mascher T."/>
            <person name="Medema M.H."/>
            <person name="Devos D.P."/>
            <person name="Kaster A.-K."/>
            <person name="Ovreas L."/>
            <person name="Rohde M."/>
            <person name="Galperin M.Y."/>
            <person name="Jogler C."/>
        </authorList>
    </citation>
    <scope>NUCLEOTIDE SEQUENCE [LARGE SCALE GENOMIC DNA]</scope>
    <source>
        <strain evidence="2 3">Spb1</strain>
    </source>
</reference>
<evidence type="ECO:0000313" key="2">
    <source>
        <dbReference type="EMBL" id="QDV28913.1"/>
    </source>
</evidence>
<feature type="region of interest" description="Disordered" evidence="1">
    <location>
        <begin position="264"/>
        <end position="288"/>
    </location>
</feature>
<dbReference type="AlphaFoldDB" id="A0A518GJX5"/>